<dbReference type="GO" id="GO:0003677">
    <property type="term" value="F:DNA binding"/>
    <property type="evidence" value="ECO:0007669"/>
    <property type="project" value="InterPro"/>
</dbReference>
<evidence type="ECO:0000256" key="6">
    <source>
        <dbReference type="ARBA" id="ARBA00023236"/>
    </source>
</evidence>
<feature type="domain" description="Peptidase S24/S26A/S26B/S26C" evidence="8">
    <location>
        <begin position="19"/>
        <end position="118"/>
    </location>
</feature>
<dbReference type="InterPro" id="IPR036286">
    <property type="entry name" value="LexA/Signal_pep-like_sf"/>
</dbReference>
<dbReference type="GO" id="GO:0009432">
    <property type="term" value="P:SOS response"/>
    <property type="evidence" value="ECO:0007669"/>
    <property type="project" value="UniProtKB-KW"/>
</dbReference>
<dbReference type="Pfam" id="PF00717">
    <property type="entry name" value="Peptidase_S24"/>
    <property type="match status" value="1"/>
</dbReference>
<sequence>MEAMKLSGEIVTLPLHNANMEDTIDLSRVIHSQPHSTFIFQIKGDGMADANMPDGAMAVVDRSLRPGTGDIILAMVNGEYTVKRLVKAGRNWVLHSENAFYKPVLITEDTDFQVWGVVTAVIVDMRK</sequence>
<dbReference type="PANTHER" id="PTHR33516">
    <property type="entry name" value="LEXA REPRESSOR"/>
    <property type="match status" value="1"/>
</dbReference>
<keyword evidence="6" id="KW-0742">SOS response</keyword>
<keyword evidence="3 7" id="KW-0378">Hydrolase</keyword>
<dbReference type="SUPFAM" id="SSF51306">
    <property type="entry name" value="LexA/Signal peptidase"/>
    <property type="match status" value="1"/>
</dbReference>
<evidence type="ECO:0000256" key="3">
    <source>
        <dbReference type="ARBA" id="ARBA00022801"/>
    </source>
</evidence>
<keyword evidence="10" id="KW-1185">Reference proteome</keyword>
<dbReference type="GO" id="GO:0006281">
    <property type="term" value="P:DNA repair"/>
    <property type="evidence" value="ECO:0007669"/>
    <property type="project" value="UniProtKB-KW"/>
</dbReference>
<reference evidence="9 10" key="1">
    <citation type="submission" date="2016-11" db="EMBL/GenBank/DDBJ databases">
        <authorList>
            <person name="Jaros S."/>
            <person name="Januszkiewicz K."/>
            <person name="Wedrychowicz H."/>
        </authorList>
    </citation>
    <scope>NUCLEOTIDE SEQUENCE [LARGE SCALE GENOMIC DNA]</scope>
    <source>
        <strain evidence="9 10">DSM 27406</strain>
    </source>
</reference>
<organism evidence="9 10">
    <name type="scientific">Chitinophaga jiangningensis</name>
    <dbReference type="NCBI Taxonomy" id="1419482"/>
    <lineage>
        <taxon>Bacteria</taxon>
        <taxon>Pseudomonadati</taxon>
        <taxon>Bacteroidota</taxon>
        <taxon>Chitinophagia</taxon>
        <taxon>Chitinophagales</taxon>
        <taxon>Chitinophagaceae</taxon>
        <taxon>Chitinophaga</taxon>
    </lineage>
</organism>
<keyword evidence="5" id="KW-0234">DNA repair</keyword>
<dbReference type="STRING" id="1419482.SAMN05444266_106352"/>
<dbReference type="RefSeq" id="WP_245805689.1">
    <property type="nucleotide sequence ID" value="NZ_FRBL01000006.1"/>
</dbReference>
<dbReference type="InterPro" id="IPR050077">
    <property type="entry name" value="LexA_repressor"/>
</dbReference>
<dbReference type="GO" id="GO:0016787">
    <property type="term" value="F:hydrolase activity"/>
    <property type="evidence" value="ECO:0007669"/>
    <property type="project" value="UniProtKB-KW"/>
</dbReference>
<dbReference type="Gene3D" id="2.10.109.10">
    <property type="entry name" value="Umud Fragment, subunit A"/>
    <property type="match status" value="1"/>
</dbReference>
<dbReference type="PANTHER" id="PTHR33516:SF2">
    <property type="entry name" value="LEXA REPRESSOR-RELATED"/>
    <property type="match status" value="1"/>
</dbReference>
<keyword evidence="2" id="KW-0227">DNA damage</keyword>
<evidence type="ECO:0000256" key="7">
    <source>
        <dbReference type="RuleBase" id="RU003991"/>
    </source>
</evidence>
<dbReference type="InterPro" id="IPR015927">
    <property type="entry name" value="Peptidase_S24_S26A/B/C"/>
</dbReference>
<evidence type="ECO:0000256" key="5">
    <source>
        <dbReference type="ARBA" id="ARBA00023204"/>
    </source>
</evidence>
<dbReference type="AlphaFoldDB" id="A0A1M7G0E6"/>
<gene>
    <name evidence="9" type="ORF">SAMN05444266_106352</name>
</gene>
<evidence type="ECO:0000256" key="2">
    <source>
        <dbReference type="ARBA" id="ARBA00022763"/>
    </source>
</evidence>
<name>A0A1M7G0E6_9BACT</name>
<evidence type="ECO:0000259" key="8">
    <source>
        <dbReference type="Pfam" id="PF00717"/>
    </source>
</evidence>
<dbReference type="InterPro" id="IPR039418">
    <property type="entry name" value="LexA-like"/>
</dbReference>
<evidence type="ECO:0000313" key="9">
    <source>
        <dbReference type="EMBL" id="SHM09761.1"/>
    </source>
</evidence>
<dbReference type="Proteomes" id="UP000184420">
    <property type="component" value="Unassembled WGS sequence"/>
</dbReference>
<keyword evidence="4 7" id="KW-0068">Autocatalytic cleavage</keyword>
<evidence type="ECO:0000313" key="10">
    <source>
        <dbReference type="Proteomes" id="UP000184420"/>
    </source>
</evidence>
<proteinExistence type="inferred from homology"/>
<dbReference type="CDD" id="cd06529">
    <property type="entry name" value="S24_LexA-like"/>
    <property type="match status" value="1"/>
</dbReference>
<dbReference type="GO" id="GO:0006355">
    <property type="term" value="P:regulation of DNA-templated transcription"/>
    <property type="evidence" value="ECO:0007669"/>
    <property type="project" value="InterPro"/>
</dbReference>
<dbReference type="PRINTS" id="PR00726">
    <property type="entry name" value="LEXASERPTASE"/>
</dbReference>
<accession>A0A1M7G0E6</accession>
<dbReference type="EMBL" id="FRBL01000006">
    <property type="protein sequence ID" value="SHM09761.1"/>
    <property type="molecule type" value="Genomic_DNA"/>
</dbReference>
<evidence type="ECO:0000256" key="1">
    <source>
        <dbReference type="ARBA" id="ARBA00007484"/>
    </source>
</evidence>
<dbReference type="InterPro" id="IPR006197">
    <property type="entry name" value="Peptidase_S24_LexA"/>
</dbReference>
<evidence type="ECO:0000256" key="4">
    <source>
        <dbReference type="ARBA" id="ARBA00022813"/>
    </source>
</evidence>
<comment type="similarity">
    <text evidence="1 7">Belongs to the peptidase S24 family.</text>
</comment>
<protein>
    <submittedName>
        <fullName evidence="9">DNA polymerase V</fullName>
    </submittedName>
</protein>